<reference evidence="1 2" key="1">
    <citation type="journal article" date="2015" name="Genome Biol. Evol.">
        <title>Comparative Genomics of a Bacterivorous Green Alga Reveals Evolutionary Causalities and Consequences of Phago-Mixotrophic Mode of Nutrition.</title>
        <authorList>
            <person name="Burns J.A."/>
            <person name="Paasch A."/>
            <person name="Narechania A."/>
            <person name="Kim E."/>
        </authorList>
    </citation>
    <scope>NUCLEOTIDE SEQUENCE [LARGE SCALE GENOMIC DNA]</scope>
    <source>
        <strain evidence="1 2">PLY_AMNH</strain>
    </source>
</reference>
<evidence type="ECO:0000313" key="1">
    <source>
        <dbReference type="EMBL" id="KAK3274259.1"/>
    </source>
</evidence>
<evidence type="ECO:0000313" key="2">
    <source>
        <dbReference type="Proteomes" id="UP001190700"/>
    </source>
</evidence>
<keyword evidence="2" id="KW-1185">Reference proteome</keyword>
<protein>
    <submittedName>
        <fullName evidence="1">Uncharacterized protein</fullName>
    </submittedName>
</protein>
<organism evidence="1 2">
    <name type="scientific">Cymbomonas tetramitiformis</name>
    <dbReference type="NCBI Taxonomy" id="36881"/>
    <lineage>
        <taxon>Eukaryota</taxon>
        <taxon>Viridiplantae</taxon>
        <taxon>Chlorophyta</taxon>
        <taxon>Pyramimonadophyceae</taxon>
        <taxon>Pyramimonadales</taxon>
        <taxon>Pyramimonadaceae</taxon>
        <taxon>Cymbomonas</taxon>
    </lineage>
</organism>
<sequence>MASFAAGVSPATPVPAAGAEAVSTRVESGLTGAAAVAVPQLLMLARAGAAASSLFCNNAVPNHLGHGSPVMDFGDTCIYPALFHQDIEIVTEVLTALQSGMSVNVRPLILTVQQAATLVQQHLRPG</sequence>
<name>A0AAE0G9V9_9CHLO</name>
<dbReference type="Proteomes" id="UP001190700">
    <property type="component" value="Unassembled WGS sequence"/>
</dbReference>
<gene>
    <name evidence="1" type="ORF">CYMTET_17552</name>
</gene>
<accession>A0AAE0G9V9</accession>
<dbReference type="AlphaFoldDB" id="A0AAE0G9V9"/>
<proteinExistence type="predicted"/>
<dbReference type="EMBL" id="LGRX02007829">
    <property type="protein sequence ID" value="KAK3274259.1"/>
    <property type="molecule type" value="Genomic_DNA"/>
</dbReference>
<comment type="caution">
    <text evidence="1">The sequence shown here is derived from an EMBL/GenBank/DDBJ whole genome shotgun (WGS) entry which is preliminary data.</text>
</comment>